<name>A0A5C6FGL3_9BACT</name>
<reference evidence="5 6" key="1">
    <citation type="submission" date="2019-02" db="EMBL/GenBank/DDBJ databases">
        <title>Deep-cultivation of Planctomycetes and their phenomic and genomic characterization uncovers novel biology.</title>
        <authorList>
            <person name="Wiegand S."/>
            <person name="Jogler M."/>
            <person name="Boedeker C."/>
            <person name="Pinto D."/>
            <person name="Vollmers J."/>
            <person name="Rivas-Marin E."/>
            <person name="Kohn T."/>
            <person name="Peeters S.H."/>
            <person name="Heuer A."/>
            <person name="Rast P."/>
            <person name="Oberbeckmann S."/>
            <person name="Bunk B."/>
            <person name="Jeske O."/>
            <person name="Meyerdierks A."/>
            <person name="Storesund J.E."/>
            <person name="Kallscheuer N."/>
            <person name="Luecker S."/>
            <person name="Lage O.M."/>
            <person name="Pohl T."/>
            <person name="Merkel B.J."/>
            <person name="Hornburger P."/>
            <person name="Mueller R.-W."/>
            <person name="Bruemmer F."/>
            <person name="Labrenz M."/>
            <person name="Spormann A.M."/>
            <person name="Op Den Camp H."/>
            <person name="Overmann J."/>
            <person name="Amann R."/>
            <person name="Jetten M.S.M."/>
            <person name="Mascher T."/>
            <person name="Medema M.H."/>
            <person name="Devos D.P."/>
            <person name="Kaster A.-K."/>
            <person name="Ovreas L."/>
            <person name="Rohde M."/>
            <person name="Galperin M.Y."/>
            <person name="Jogler C."/>
        </authorList>
    </citation>
    <scope>NUCLEOTIDE SEQUENCE [LARGE SCALE GENOMIC DNA]</scope>
    <source>
        <strain evidence="5 6">Poly51</strain>
    </source>
</reference>
<keyword evidence="1" id="KW-1015">Disulfide bond</keyword>
<keyword evidence="2" id="KW-0732">Signal</keyword>
<dbReference type="RefSeq" id="WP_222435821.1">
    <property type="nucleotide sequence ID" value="NZ_SJPW01000002.1"/>
</dbReference>
<feature type="domain" description="Ice-binding protein C-terminal" evidence="4">
    <location>
        <begin position="242"/>
        <end position="265"/>
    </location>
</feature>
<dbReference type="InterPro" id="IPR013424">
    <property type="entry name" value="Ice-binding_C"/>
</dbReference>
<dbReference type="NCBIfam" id="TIGR02595">
    <property type="entry name" value="PEP_CTERM"/>
    <property type="match status" value="1"/>
</dbReference>
<dbReference type="PANTHER" id="PTHR13802">
    <property type="entry name" value="MUCIN 4-RELATED"/>
    <property type="match status" value="1"/>
</dbReference>
<dbReference type="Proteomes" id="UP000318288">
    <property type="component" value="Unassembled WGS sequence"/>
</dbReference>
<dbReference type="Pfam" id="PF07589">
    <property type="entry name" value="PEP-CTERM"/>
    <property type="match status" value="1"/>
</dbReference>
<dbReference type="AlphaFoldDB" id="A0A5C6FGL3"/>
<sequence precursor="true">MKKWFRVLALGMTSLLFIGGSVDAGVIRSGFDSTDQFRNDDGFEGPVAIGFDINFFGQTFNSLFVNTNGNVTFDSGFSTFTPSGITGAGDAGSGPIIAPFFADVDTLSVGEPVRYGTGTVDGRAAFGVNWVDVAAFPSVEPLNRFQLVLTDRSDIRAGDFDIEFNYEQILWELGTASGGVSASVGYSNAAGSFFQLDGSLVNGAFLDDNLTTGLINNSLNSPELGRYLFEARNGNVGNPGGTVPEPSTLAIFAVMGLIGCRRLRRSRDRTKSA</sequence>
<accession>A0A5C6FGL3</accession>
<proteinExistence type="predicted"/>
<evidence type="ECO:0000259" key="4">
    <source>
        <dbReference type="Pfam" id="PF07589"/>
    </source>
</evidence>
<evidence type="ECO:0000256" key="2">
    <source>
        <dbReference type="SAM" id="SignalP"/>
    </source>
</evidence>
<feature type="chain" id="PRO_5022727138" evidence="2">
    <location>
        <begin position="25"/>
        <end position="273"/>
    </location>
</feature>
<evidence type="ECO:0000313" key="5">
    <source>
        <dbReference type="EMBL" id="TWU59324.1"/>
    </source>
</evidence>
<evidence type="ECO:0000256" key="1">
    <source>
        <dbReference type="ARBA" id="ARBA00023157"/>
    </source>
</evidence>
<feature type="domain" description="NIDO" evidence="3">
    <location>
        <begin position="61"/>
        <end position="109"/>
    </location>
</feature>
<organism evidence="5 6">
    <name type="scientific">Rubripirellula tenax</name>
    <dbReference type="NCBI Taxonomy" id="2528015"/>
    <lineage>
        <taxon>Bacteria</taxon>
        <taxon>Pseudomonadati</taxon>
        <taxon>Planctomycetota</taxon>
        <taxon>Planctomycetia</taxon>
        <taxon>Pirellulales</taxon>
        <taxon>Pirellulaceae</taxon>
        <taxon>Rubripirellula</taxon>
    </lineage>
</organism>
<feature type="domain" description="NIDO" evidence="3">
    <location>
        <begin position="119"/>
        <end position="231"/>
    </location>
</feature>
<comment type="caution">
    <text evidence="5">The sequence shown here is derived from an EMBL/GenBank/DDBJ whole genome shotgun (WGS) entry which is preliminary data.</text>
</comment>
<dbReference type="InterPro" id="IPR003886">
    <property type="entry name" value="NIDO_dom"/>
</dbReference>
<evidence type="ECO:0000259" key="3">
    <source>
        <dbReference type="Pfam" id="PF06119"/>
    </source>
</evidence>
<evidence type="ECO:0000313" key="6">
    <source>
        <dbReference type="Proteomes" id="UP000318288"/>
    </source>
</evidence>
<dbReference type="GO" id="GO:0007160">
    <property type="term" value="P:cell-matrix adhesion"/>
    <property type="evidence" value="ECO:0007669"/>
    <property type="project" value="InterPro"/>
</dbReference>
<feature type="signal peptide" evidence="2">
    <location>
        <begin position="1"/>
        <end position="24"/>
    </location>
</feature>
<protein>
    <submittedName>
        <fullName evidence="5">Uncharacterized protein</fullName>
    </submittedName>
</protein>
<dbReference type="PANTHER" id="PTHR13802:SF52">
    <property type="entry name" value="MUCIN-4"/>
    <property type="match status" value="1"/>
</dbReference>
<dbReference type="EMBL" id="SJPW01000002">
    <property type="protein sequence ID" value="TWU59324.1"/>
    <property type="molecule type" value="Genomic_DNA"/>
</dbReference>
<dbReference type="InterPro" id="IPR051495">
    <property type="entry name" value="Epithelial_Barrier/Signaling"/>
</dbReference>
<dbReference type="Pfam" id="PF06119">
    <property type="entry name" value="NIDO"/>
    <property type="match status" value="2"/>
</dbReference>
<keyword evidence="6" id="KW-1185">Reference proteome</keyword>
<gene>
    <name evidence="5" type="ORF">Poly51_21120</name>
</gene>